<keyword evidence="4" id="KW-1133">Transmembrane helix</keyword>
<accession>A0A1H4BCS7</accession>
<evidence type="ECO:0000256" key="1">
    <source>
        <dbReference type="ARBA" id="ARBA00001946"/>
    </source>
</evidence>
<dbReference type="NCBIfam" id="TIGR00254">
    <property type="entry name" value="GGDEF"/>
    <property type="match status" value="1"/>
</dbReference>
<dbReference type="InterPro" id="IPR000160">
    <property type="entry name" value="GGDEF_dom"/>
</dbReference>
<dbReference type="GO" id="GO:0043709">
    <property type="term" value="P:cell adhesion involved in single-species biofilm formation"/>
    <property type="evidence" value="ECO:0007669"/>
    <property type="project" value="TreeGrafter"/>
</dbReference>
<dbReference type="EC" id="2.7.7.65" evidence="2"/>
<feature type="domain" description="GGDEF" evidence="5">
    <location>
        <begin position="202"/>
        <end position="331"/>
    </location>
</feature>
<comment type="cofactor">
    <cofactor evidence="1">
        <name>Mg(2+)</name>
        <dbReference type="ChEBI" id="CHEBI:18420"/>
    </cofactor>
</comment>
<dbReference type="SUPFAM" id="SSF55073">
    <property type="entry name" value="Nucleotide cyclase"/>
    <property type="match status" value="1"/>
</dbReference>
<dbReference type="RefSeq" id="WP_091341587.1">
    <property type="nucleotide sequence ID" value="NZ_FNRM01000003.1"/>
</dbReference>
<gene>
    <name evidence="6" type="ORF">SAMN04488051_103294</name>
</gene>
<dbReference type="InterPro" id="IPR043128">
    <property type="entry name" value="Rev_trsase/Diguanyl_cyclase"/>
</dbReference>
<dbReference type="InterPro" id="IPR050469">
    <property type="entry name" value="Diguanylate_Cyclase"/>
</dbReference>
<keyword evidence="4" id="KW-0472">Membrane</keyword>
<evidence type="ECO:0000256" key="2">
    <source>
        <dbReference type="ARBA" id="ARBA00012528"/>
    </source>
</evidence>
<dbReference type="AlphaFoldDB" id="A0A1H4BCS7"/>
<reference evidence="6 7" key="1">
    <citation type="submission" date="2016-10" db="EMBL/GenBank/DDBJ databases">
        <authorList>
            <person name="de Groot N.N."/>
        </authorList>
    </citation>
    <scope>NUCLEOTIDE SEQUENCE [LARGE SCALE GENOMIC DNA]</scope>
    <source>
        <strain evidence="6 7">CGMCC 1.3430</strain>
    </source>
</reference>
<proteinExistence type="predicted"/>
<comment type="catalytic activity">
    <reaction evidence="3">
        <text>2 GTP = 3',3'-c-di-GMP + 2 diphosphate</text>
        <dbReference type="Rhea" id="RHEA:24898"/>
        <dbReference type="ChEBI" id="CHEBI:33019"/>
        <dbReference type="ChEBI" id="CHEBI:37565"/>
        <dbReference type="ChEBI" id="CHEBI:58805"/>
        <dbReference type="EC" id="2.7.7.65"/>
    </reaction>
</comment>
<dbReference type="GO" id="GO:0005886">
    <property type="term" value="C:plasma membrane"/>
    <property type="evidence" value="ECO:0007669"/>
    <property type="project" value="TreeGrafter"/>
</dbReference>
<dbReference type="GO" id="GO:0052621">
    <property type="term" value="F:diguanylate cyclase activity"/>
    <property type="evidence" value="ECO:0007669"/>
    <property type="project" value="UniProtKB-EC"/>
</dbReference>
<keyword evidence="4" id="KW-0812">Transmembrane</keyword>
<feature type="transmembrane region" description="Helical" evidence="4">
    <location>
        <begin position="113"/>
        <end position="133"/>
    </location>
</feature>
<dbReference type="SMART" id="SM00267">
    <property type="entry name" value="GGDEF"/>
    <property type="match status" value="1"/>
</dbReference>
<protein>
    <recommendedName>
        <fullName evidence="2">diguanylate cyclase</fullName>
        <ecNumber evidence="2">2.7.7.65</ecNumber>
    </recommendedName>
</protein>
<dbReference type="CDD" id="cd01949">
    <property type="entry name" value="GGDEF"/>
    <property type="match status" value="1"/>
</dbReference>
<dbReference type="Proteomes" id="UP000198773">
    <property type="component" value="Unassembled WGS sequence"/>
</dbReference>
<evidence type="ECO:0000313" key="6">
    <source>
        <dbReference type="EMBL" id="SEA45973.1"/>
    </source>
</evidence>
<dbReference type="Pfam" id="PF00990">
    <property type="entry name" value="GGDEF"/>
    <property type="match status" value="1"/>
</dbReference>
<feature type="transmembrane region" description="Helical" evidence="4">
    <location>
        <begin position="67"/>
        <end position="86"/>
    </location>
</feature>
<dbReference type="GO" id="GO:1902201">
    <property type="term" value="P:negative regulation of bacterial-type flagellum-dependent cell motility"/>
    <property type="evidence" value="ECO:0007669"/>
    <property type="project" value="TreeGrafter"/>
</dbReference>
<dbReference type="EMBL" id="FNRM01000003">
    <property type="protein sequence ID" value="SEA45973.1"/>
    <property type="molecule type" value="Genomic_DNA"/>
</dbReference>
<dbReference type="PANTHER" id="PTHR45138">
    <property type="entry name" value="REGULATORY COMPONENTS OF SENSORY TRANSDUCTION SYSTEM"/>
    <property type="match status" value="1"/>
</dbReference>
<sequence>MIARLQRDFHLAMLSLVGIMVLVCVTPYAIYRYWDGSYLIAAVDSILVVSTLAAVAYAWLTGNTKAAGFFVACMFCAGVVIVVFGLGPVGLFWTYPFIVFIFFLVPPLRALLLLLLVLVTLLLLAALIPGKIFLDGFQLVSFVVTSAVTSFFSYVFAYRMLVQRRQLESMAAQDALTGAANRRQLDQALEFAAGSGRRSRHNEIAMLLFDLDFFKQINDSEGHQAGDAILVELVQLLQKHTRMSDQVYRFGGEEFVVLLEDITQEEALAVAEKLHAVIDKELRSSQRTVSASVGVAVLAPGESWEQWLARADAALYRAKAQGRNQVVMAEMGNPAASKEATPAPCS</sequence>
<evidence type="ECO:0000256" key="3">
    <source>
        <dbReference type="ARBA" id="ARBA00034247"/>
    </source>
</evidence>
<feature type="transmembrane region" description="Helical" evidence="4">
    <location>
        <begin position="12"/>
        <end position="31"/>
    </location>
</feature>
<dbReference type="OrthoDB" id="9812260at2"/>
<evidence type="ECO:0000259" key="5">
    <source>
        <dbReference type="PROSITE" id="PS50887"/>
    </source>
</evidence>
<feature type="transmembrane region" description="Helical" evidence="4">
    <location>
        <begin position="37"/>
        <end position="60"/>
    </location>
</feature>
<evidence type="ECO:0000256" key="4">
    <source>
        <dbReference type="SAM" id="Phobius"/>
    </source>
</evidence>
<dbReference type="InterPro" id="IPR029787">
    <property type="entry name" value="Nucleotide_cyclase"/>
</dbReference>
<organism evidence="6 7">
    <name type="scientific">Alkalimonas amylolytica</name>
    <dbReference type="NCBI Taxonomy" id="152573"/>
    <lineage>
        <taxon>Bacteria</taxon>
        <taxon>Pseudomonadati</taxon>
        <taxon>Pseudomonadota</taxon>
        <taxon>Gammaproteobacteria</taxon>
        <taxon>Alkalimonas</taxon>
    </lineage>
</organism>
<name>A0A1H4BCS7_ALKAM</name>
<dbReference type="PROSITE" id="PS50887">
    <property type="entry name" value="GGDEF"/>
    <property type="match status" value="1"/>
</dbReference>
<dbReference type="STRING" id="152573.SAMN04488051_103294"/>
<evidence type="ECO:0000313" key="7">
    <source>
        <dbReference type="Proteomes" id="UP000198773"/>
    </source>
</evidence>
<feature type="transmembrane region" description="Helical" evidence="4">
    <location>
        <begin position="139"/>
        <end position="161"/>
    </location>
</feature>
<dbReference type="Gene3D" id="3.30.70.270">
    <property type="match status" value="1"/>
</dbReference>
<keyword evidence="7" id="KW-1185">Reference proteome</keyword>
<dbReference type="FunFam" id="3.30.70.270:FF:000001">
    <property type="entry name" value="Diguanylate cyclase domain protein"/>
    <property type="match status" value="1"/>
</dbReference>
<feature type="transmembrane region" description="Helical" evidence="4">
    <location>
        <begin position="92"/>
        <end position="108"/>
    </location>
</feature>
<dbReference type="PANTHER" id="PTHR45138:SF9">
    <property type="entry name" value="DIGUANYLATE CYCLASE DGCM-RELATED"/>
    <property type="match status" value="1"/>
</dbReference>